<dbReference type="Pfam" id="PF00808">
    <property type="entry name" value="CBFD_NFYB_HMF"/>
    <property type="match status" value="1"/>
</dbReference>
<keyword evidence="2" id="KW-0805">Transcription regulation</keyword>
<evidence type="ECO:0000256" key="5">
    <source>
        <dbReference type="ARBA" id="ARBA00023163"/>
    </source>
</evidence>
<dbReference type="GO" id="GO:0000978">
    <property type="term" value="F:RNA polymerase II cis-regulatory region sequence-specific DNA binding"/>
    <property type="evidence" value="ECO:0007669"/>
    <property type="project" value="TreeGrafter"/>
</dbReference>
<evidence type="ECO:0000256" key="1">
    <source>
        <dbReference type="ARBA" id="ARBA00009053"/>
    </source>
</evidence>
<keyword evidence="9" id="KW-1185">Reference proteome</keyword>
<protein>
    <submittedName>
        <fullName evidence="8">Transcription factor CBF/NF-Y/archaeal histone domain</fullName>
    </submittedName>
</protein>
<reference evidence="8 9" key="1">
    <citation type="submission" date="2023-12" db="EMBL/GenBank/DDBJ databases">
        <title>A high-quality genome assembly for Dillenia turbinata (Dilleniales).</title>
        <authorList>
            <person name="Chanderbali A."/>
        </authorList>
    </citation>
    <scope>NUCLEOTIDE SEQUENCE [LARGE SCALE GENOMIC DNA]</scope>
    <source>
        <strain evidence="8">LSX21</strain>
        <tissue evidence="8">Leaf</tissue>
    </source>
</reference>
<dbReference type="Proteomes" id="UP001370490">
    <property type="component" value="Unassembled WGS sequence"/>
</dbReference>
<keyword evidence="5" id="KW-0804">Transcription</keyword>
<dbReference type="Gene3D" id="1.10.20.10">
    <property type="entry name" value="Histone, subunit A"/>
    <property type="match status" value="1"/>
</dbReference>
<dbReference type="InterPro" id="IPR009072">
    <property type="entry name" value="Histone-fold"/>
</dbReference>
<name>A0AAN8ZE01_9MAGN</name>
<keyword evidence="4" id="KW-0010">Activator</keyword>
<dbReference type="SUPFAM" id="SSF47113">
    <property type="entry name" value="Histone-fold"/>
    <property type="match status" value="1"/>
</dbReference>
<dbReference type="PANTHER" id="PTHR11064:SF196">
    <property type="entry name" value="NUCLEAR TRANSCRIPTION FACTOR Y SUBUNIT B-6"/>
    <property type="match status" value="1"/>
</dbReference>
<organism evidence="8 9">
    <name type="scientific">Dillenia turbinata</name>
    <dbReference type="NCBI Taxonomy" id="194707"/>
    <lineage>
        <taxon>Eukaryota</taxon>
        <taxon>Viridiplantae</taxon>
        <taxon>Streptophyta</taxon>
        <taxon>Embryophyta</taxon>
        <taxon>Tracheophyta</taxon>
        <taxon>Spermatophyta</taxon>
        <taxon>Magnoliopsida</taxon>
        <taxon>eudicotyledons</taxon>
        <taxon>Gunneridae</taxon>
        <taxon>Pentapetalae</taxon>
        <taxon>Dilleniales</taxon>
        <taxon>Dilleniaceae</taxon>
        <taxon>Dillenia</taxon>
    </lineage>
</organism>
<sequence length="210" mass="23830">MNAITTNIVPSPPQPQQPQLQPQPQERNTREPDHYMPVANMIRIMQKILPPEAKIAEGAKETLQECVTEFISFITSEANDRCHHELRKTITAEDLLVAMDKLGFNEYLEPLAIYLSRYRIQVERPGILKQQRRQSVNAVAHAERFPGFDLEFEQYGYRPMFDPKTLKEFLNSGPGQVGDVPEGFGYGLLGGSNMPLPNAFLGNEQFNCPK</sequence>
<feature type="region of interest" description="Disordered" evidence="6">
    <location>
        <begin position="1"/>
        <end position="32"/>
    </location>
</feature>
<dbReference type="InterPro" id="IPR003956">
    <property type="entry name" value="Transcrpt_fac_NFYB/HAP3_CS"/>
</dbReference>
<comment type="similarity">
    <text evidence="1">Belongs to the NFYB/HAP3 subunit family.</text>
</comment>
<evidence type="ECO:0000256" key="4">
    <source>
        <dbReference type="ARBA" id="ARBA00023159"/>
    </source>
</evidence>
<keyword evidence="3" id="KW-0238">DNA-binding</keyword>
<evidence type="ECO:0000313" key="9">
    <source>
        <dbReference type="Proteomes" id="UP001370490"/>
    </source>
</evidence>
<evidence type="ECO:0000256" key="6">
    <source>
        <dbReference type="SAM" id="MobiDB-lite"/>
    </source>
</evidence>
<dbReference type="GO" id="GO:0046982">
    <property type="term" value="F:protein heterodimerization activity"/>
    <property type="evidence" value="ECO:0007669"/>
    <property type="project" value="InterPro"/>
</dbReference>
<dbReference type="CDD" id="cd22907">
    <property type="entry name" value="HFD_NFYB"/>
    <property type="match status" value="1"/>
</dbReference>
<dbReference type="PROSITE" id="PS00685">
    <property type="entry name" value="NFYB_HAP3"/>
    <property type="match status" value="1"/>
</dbReference>
<dbReference type="GO" id="GO:0001228">
    <property type="term" value="F:DNA-binding transcription activator activity, RNA polymerase II-specific"/>
    <property type="evidence" value="ECO:0007669"/>
    <property type="project" value="InterPro"/>
</dbReference>
<dbReference type="EMBL" id="JBAMMX010000008">
    <property type="protein sequence ID" value="KAK6934606.1"/>
    <property type="molecule type" value="Genomic_DNA"/>
</dbReference>
<evidence type="ECO:0000256" key="2">
    <source>
        <dbReference type="ARBA" id="ARBA00023015"/>
    </source>
</evidence>
<dbReference type="AlphaFoldDB" id="A0AAN8ZE01"/>
<dbReference type="PANTHER" id="PTHR11064">
    <property type="entry name" value="CCAAT-BINDING TRANSCRIPTION FACTOR-RELATED"/>
    <property type="match status" value="1"/>
</dbReference>
<evidence type="ECO:0000259" key="7">
    <source>
        <dbReference type="Pfam" id="PF00808"/>
    </source>
</evidence>
<dbReference type="PRINTS" id="PR00615">
    <property type="entry name" value="CCAATSUBUNTA"/>
</dbReference>
<dbReference type="InterPro" id="IPR027113">
    <property type="entry name" value="Transc_fact_NFYB/HAP3"/>
</dbReference>
<feature type="domain" description="Transcription factor CBF/NF-Y/archaeal histone" evidence="7">
    <location>
        <begin position="36"/>
        <end position="99"/>
    </location>
</feature>
<dbReference type="InterPro" id="IPR003958">
    <property type="entry name" value="CBFA_NFYB_domain"/>
</dbReference>
<accession>A0AAN8ZE01</accession>
<comment type="caution">
    <text evidence="8">The sequence shown here is derived from an EMBL/GenBank/DDBJ whole genome shotgun (WGS) entry which is preliminary data.</text>
</comment>
<evidence type="ECO:0000313" key="8">
    <source>
        <dbReference type="EMBL" id="KAK6934606.1"/>
    </source>
</evidence>
<dbReference type="GO" id="GO:0016602">
    <property type="term" value="C:CCAAT-binding factor complex"/>
    <property type="evidence" value="ECO:0007669"/>
    <property type="project" value="InterPro"/>
</dbReference>
<evidence type="ECO:0000256" key="3">
    <source>
        <dbReference type="ARBA" id="ARBA00023125"/>
    </source>
</evidence>
<proteinExistence type="inferred from homology"/>
<gene>
    <name evidence="8" type="ORF">RJ641_034761</name>
</gene>